<evidence type="ECO:0000256" key="3">
    <source>
        <dbReference type="ARBA" id="ARBA00022723"/>
    </source>
</evidence>
<keyword evidence="6" id="KW-0503">Monooxygenase</keyword>
<comment type="similarity">
    <text evidence="1">Belongs to the cytochrome P450 family.</text>
</comment>
<keyword evidence="5" id="KW-0408">Iron</keyword>
<evidence type="ECO:0000256" key="4">
    <source>
        <dbReference type="ARBA" id="ARBA00023002"/>
    </source>
</evidence>
<accession>A0A8J2L4G3</accession>
<evidence type="ECO:0000256" key="5">
    <source>
        <dbReference type="ARBA" id="ARBA00023004"/>
    </source>
</evidence>
<dbReference type="GO" id="GO:0005506">
    <property type="term" value="F:iron ion binding"/>
    <property type="evidence" value="ECO:0007669"/>
    <property type="project" value="InterPro"/>
</dbReference>
<dbReference type="EMBL" id="CAJVCH010538703">
    <property type="protein sequence ID" value="CAG7826118.1"/>
    <property type="molecule type" value="Genomic_DNA"/>
</dbReference>
<evidence type="ECO:0000256" key="2">
    <source>
        <dbReference type="ARBA" id="ARBA00022617"/>
    </source>
</evidence>
<keyword evidence="7" id="KW-0472">Membrane</keyword>
<name>A0A8J2L4G3_9HEXA</name>
<keyword evidence="9" id="KW-1185">Reference proteome</keyword>
<evidence type="ECO:0000256" key="1">
    <source>
        <dbReference type="ARBA" id="ARBA00010617"/>
    </source>
</evidence>
<gene>
    <name evidence="8" type="ORF">AFUS01_LOCUS36186</name>
</gene>
<protein>
    <recommendedName>
        <fullName evidence="10">Cytochrome P450</fullName>
    </recommendedName>
</protein>
<evidence type="ECO:0000256" key="6">
    <source>
        <dbReference type="ARBA" id="ARBA00023033"/>
    </source>
</evidence>
<keyword evidence="3" id="KW-0479">Metal-binding</keyword>
<reference evidence="8" key="1">
    <citation type="submission" date="2021-06" db="EMBL/GenBank/DDBJ databases">
        <authorList>
            <person name="Hodson N. C."/>
            <person name="Mongue J. A."/>
            <person name="Jaron S. K."/>
        </authorList>
    </citation>
    <scope>NUCLEOTIDE SEQUENCE</scope>
</reference>
<evidence type="ECO:0008006" key="10">
    <source>
        <dbReference type="Google" id="ProtNLM"/>
    </source>
</evidence>
<dbReference type="OrthoDB" id="6486579at2759"/>
<keyword evidence="2" id="KW-0349">Heme</keyword>
<dbReference type="AlphaFoldDB" id="A0A8J2L4G3"/>
<dbReference type="PANTHER" id="PTHR24289">
    <property type="entry name" value="STEROID 17-ALPHA-HYDROXYLASE/17,20 LYASE"/>
    <property type="match status" value="1"/>
</dbReference>
<keyword evidence="7" id="KW-0812">Transmembrane</keyword>
<keyword evidence="7" id="KW-1133">Transmembrane helix</keyword>
<sequence>MISLTAFLLSSVICFSIYYLFFKKDGKTYPKGPRGLPILGNVLQLRGRQHKQMTEWTKEYGPIFQIYFGSKR</sequence>
<feature type="transmembrane region" description="Helical" evidence="7">
    <location>
        <begin position="6"/>
        <end position="22"/>
    </location>
</feature>
<dbReference type="GO" id="GO:0016705">
    <property type="term" value="F:oxidoreductase activity, acting on paired donors, with incorporation or reduction of molecular oxygen"/>
    <property type="evidence" value="ECO:0007669"/>
    <property type="project" value="InterPro"/>
</dbReference>
<dbReference type="GO" id="GO:0004497">
    <property type="term" value="F:monooxygenase activity"/>
    <property type="evidence" value="ECO:0007669"/>
    <property type="project" value="UniProtKB-KW"/>
</dbReference>
<dbReference type="InterPro" id="IPR001128">
    <property type="entry name" value="Cyt_P450"/>
</dbReference>
<evidence type="ECO:0000313" key="8">
    <source>
        <dbReference type="EMBL" id="CAG7826118.1"/>
    </source>
</evidence>
<evidence type="ECO:0000256" key="7">
    <source>
        <dbReference type="SAM" id="Phobius"/>
    </source>
</evidence>
<evidence type="ECO:0000313" key="9">
    <source>
        <dbReference type="Proteomes" id="UP000708208"/>
    </source>
</evidence>
<dbReference type="Proteomes" id="UP000708208">
    <property type="component" value="Unassembled WGS sequence"/>
</dbReference>
<proteinExistence type="inferred from homology"/>
<dbReference type="PANTHER" id="PTHR24289:SF1">
    <property type="entry name" value="STEROID 17-ALPHA-HYDROXYLASE_17,20 LYASE"/>
    <property type="match status" value="1"/>
</dbReference>
<dbReference type="GO" id="GO:0020037">
    <property type="term" value="F:heme binding"/>
    <property type="evidence" value="ECO:0007669"/>
    <property type="project" value="InterPro"/>
</dbReference>
<comment type="caution">
    <text evidence="8">The sequence shown here is derived from an EMBL/GenBank/DDBJ whole genome shotgun (WGS) entry which is preliminary data.</text>
</comment>
<organism evidence="8 9">
    <name type="scientific">Allacma fusca</name>
    <dbReference type="NCBI Taxonomy" id="39272"/>
    <lineage>
        <taxon>Eukaryota</taxon>
        <taxon>Metazoa</taxon>
        <taxon>Ecdysozoa</taxon>
        <taxon>Arthropoda</taxon>
        <taxon>Hexapoda</taxon>
        <taxon>Collembola</taxon>
        <taxon>Symphypleona</taxon>
        <taxon>Sminthuridae</taxon>
        <taxon>Allacma</taxon>
    </lineage>
</organism>
<keyword evidence="4" id="KW-0560">Oxidoreductase</keyword>
<dbReference type="Pfam" id="PF00067">
    <property type="entry name" value="p450"/>
    <property type="match status" value="1"/>
</dbReference>